<evidence type="ECO:0000313" key="1">
    <source>
        <dbReference type="EMBL" id="GAD77135.1"/>
    </source>
</evidence>
<dbReference type="InterPro" id="IPR000246">
    <property type="entry name" value="Peptidase_T2"/>
</dbReference>
<accession>U3ATQ2</accession>
<dbReference type="OrthoDB" id="9780217at2"/>
<dbReference type="InterPro" id="IPR029055">
    <property type="entry name" value="Ntn_hydrolases_N"/>
</dbReference>
<name>U3ATQ2_9VIBR</name>
<proteinExistence type="predicted"/>
<gene>
    <name evidence="1" type="primary">iaaA</name>
    <name evidence="1" type="ORF">VAZ01S_063_00110</name>
</gene>
<dbReference type="PANTHER" id="PTHR10188:SF6">
    <property type="entry name" value="N(4)-(BETA-N-ACETYLGLUCOSAMINYL)-L-ASPARAGINASE"/>
    <property type="match status" value="1"/>
</dbReference>
<sequence length="310" mass="33777">MQHQPFSIAIHGGINTVWQSGHNKQYEQMILRVLEKAVKTGHQVLAQGGQATEAVVQAVKILEDSSHFNSGKGAVLTSNEMVELEAAVIDGKQGDSGAVACVRHIKNPILLARDIMKHRPSGFLVSEGAEKFAFDQGHQYTEQDYFFTEHRYEQLLSIQENQPLEVVYLEGSNLGNIGAVAIDKQGNLAAATSGGGVNKSCGQVSDTVKIGRSIFAENRVAAISFVGGDESLFSPGLAEDVIARVRYLGENLKDACWDVINKKHHWGERPRGLVAIDAQGRVYFAHRSPAMYQAAINAQGQLRLTIDTAR</sequence>
<dbReference type="EMBL" id="BATL01000063">
    <property type="protein sequence ID" value="GAD77135.1"/>
    <property type="molecule type" value="Genomic_DNA"/>
</dbReference>
<dbReference type="Gene3D" id="3.60.20.30">
    <property type="entry name" value="(Glycosyl)asparaginase"/>
    <property type="match status" value="1"/>
</dbReference>
<dbReference type="GO" id="GO:0016811">
    <property type="term" value="F:hydrolase activity, acting on carbon-nitrogen (but not peptide) bonds, in linear amides"/>
    <property type="evidence" value="ECO:0007669"/>
    <property type="project" value="UniProtKB-ARBA"/>
</dbReference>
<keyword evidence="2" id="KW-1185">Reference proteome</keyword>
<reference evidence="1 2" key="1">
    <citation type="submission" date="2013-09" db="EMBL/GenBank/DDBJ databases">
        <title>Whole genome shotgun sequence of Vibrio azureus NBRC 104587.</title>
        <authorList>
            <person name="Isaki S."/>
            <person name="Hosoyama A."/>
            <person name="Numata M."/>
            <person name="Hashimoto M."/>
            <person name="Hosoyama Y."/>
            <person name="Tsuchikane K."/>
            <person name="Noguchi M."/>
            <person name="Hirakata S."/>
            <person name="Ichikawa N."/>
            <person name="Ohji S."/>
            <person name="Yamazoe A."/>
            <person name="Fujita N."/>
        </authorList>
    </citation>
    <scope>NUCLEOTIDE SEQUENCE [LARGE SCALE GENOMIC DNA]</scope>
    <source>
        <strain evidence="1 2">NBRC 104587</strain>
    </source>
</reference>
<dbReference type="STRING" id="1219077.VAZ01S_063_00110"/>
<dbReference type="AlphaFoldDB" id="U3ATQ2"/>
<dbReference type="SUPFAM" id="SSF56235">
    <property type="entry name" value="N-terminal nucleophile aminohydrolases (Ntn hydrolases)"/>
    <property type="match status" value="1"/>
</dbReference>
<organism evidence="1 2">
    <name type="scientific">Vibrio azureus NBRC 104587</name>
    <dbReference type="NCBI Taxonomy" id="1219077"/>
    <lineage>
        <taxon>Bacteria</taxon>
        <taxon>Pseudomonadati</taxon>
        <taxon>Pseudomonadota</taxon>
        <taxon>Gammaproteobacteria</taxon>
        <taxon>Vibrionales</taxon>
        <taxon>Vibrionaceae</taxon>
        <taxon>Vibrio</taxon>
    </lineage>
</organism>
<dbReference type="PANTHER" id="PTHR10188">
    <property type="entry name" value="L-ASPARAGINASE"/>
    <property type="match status" value="1"/>
</dbReference>
<dbReference type="Proteomes" id="UP000016567">
    <property type="component" value="Unassembled WGS sequence"/>
</dbReference>
<dbReference type="Pfam" id="PF01112">
    <property type="entry name" value="Asparaginase_2"/>
    <property type="match status" value="1"/>
</dbReference>
<protein>
    <submittedName>
        <fullName evidence="1">Isoaspartyl peptidase</fullName>
    </submittedName>
</protein>
<dbReference type="RefSeq" id="WP_021710876.1">
    <property type="nucleotide sequence ID" value="NZ_BAOB01000027.1"/>
</dbReference>
<dbReference type="eggNOG" id="COG1446">
    <property type="taxonomic scope" value="Bacteria"/>
</dbReference>
<evidence type="ECO:0000313" key="2">
    <source>
        <dbReference type="Proteomes" id="UP000016567"/>
    </source>
</evidence>
<comment type="caution">
    <text evidence="1">The sequence shown here is derived from an EMBL/GenBank/DDBJ whole genome shotgun (WGS) entry which is preliminary data.</text>
</comment>